<sequence>MESGSASKEYHATCSLHISCLRHPGAVLTVVIAAPVFGVPGVLADTPASRRTCSSGSLASWFFVEYRKGGRYIVFRLSVGGDRCGVCCYRSGGQSVKVAVYDGGFRRGHDPIFFTAGLLAVLPPL</sequence>
<accession>A0AAV7WBH1</accession>
<organism evidence="1 2">
    <name type="scientific">Pleurodeles waltl</name>
    <name type="common">Iberian ribbed newt</name>
    <dbReference type="NCBI Taxonomy" id="8319"/>
    <lineage>
        <taxon>Eukaryota</taxon>
        <taxon>Metazoa</taxon>
        <taxon>Chordata</taxon>
        <taxon>Craniata</taxon>
        <taxon>Vertebrata</taxon>
        <taxon>Euteleostomi</taxon>
        <taxon>Amphibia</taxon>
        <taxon>Batrachia</taxon>
        <taxon>Caudata</taxon>
        <taxon>Salamandroidea</taxon>
        <taxon>Salamandridae</taxon>
        <taxon>Pleurodelinae</taxon>
        <taxon>Pleurodeles</taxon>
    </lineage>
</organism>
<evidence type="ECO:0000313" key="2">
    <source>
        <dbReference type="Proteomes" id="UP001066276"/>
    </source>
</evidence>
<gene>
    <name evidence="1" type="ORF">NDU88_006729</name>
</gene>
<protein>
    <submittedName>
        <fullName evidence="1">Uncharacterized protein</fullName>
    </submittedName>
</protein>
<dbReference type="AlphaFoldDB" id="A0AAV7WBH1"/>
<name>A0AAV7WBH1_PLEWA</name>
<dbReference type="Proteomes" id="UP001066276">
    <property type="component" value="Chromosome 1_2"/>
</dbReference>
<keyword evidence="2" id="KW-1185">Reference proteome</keyword>
<proteinExistence type="predicted"/>
<comment type="caution">
    <text evidence="1">The sequence shown here is derived from an EMBL/GenBank/DDBJ whole genome shotgun (WGS) entry which is preliminary data.</text>
</comment>
<evidence type="ECO:0000313" key="1">
    <source>
        <dbReference type="EMBL" id="KAJ1211369.1"/>
    </source>
</evidence>
<dbReference type="EMBL" id="JANPWB010000002">
    <property type="protein sequence ID" value="KAJ1211369.1"/>
    <property type="molecule type" value="Genomic_DNA"/>
</dbReference>
<reference evidence="1" key="1">
    <citation type="journal article" date="2022" name="bioRxiv">
        <title>Sequencing and chromosome-scale assembly of the giantPleurodeles waltlgenome.</title>
        <authorList>
            <person name="Brown T."/>
            <person name="Elewa A."/>
            <person name="Iarovenko S."/>
            <person name="Subramanian E."/>
            <person name="Araus A.J."/>
            <person name="Petzold A."/>
            <person name="Susuki M."/>
            <person name="Suzuki K.-i.T."/>
            <person name="Hayashi T."/>
            <person name="Toyoda A."/>
            <person name="Oliveira C."/>
            <person name="Osipova E."/>
            <person name="Leigh N.D."/>
            <person name="Simon A."/>
            <person name="Yun M.H."/>
        </authorList>
    </citation>
    <scope>NUCLEOTIDE SEQUENCE</scope>
    <source>
        <strain evidence="1">20211129_DDA</strain>
        <tissue evidence="1">Liver</tissue>
    </source>
</reference>